<accession>A0A6A5Q7G8</accession>
<keyword evidence="2" id="KW-0808">Transferase</keyword>
<dbReference type="Pfam" id="PF18014">
    <property type="entry name" value="Acetyltransf_18"/>
    <property type="match status" value="1"/>
</dbReference>
<feature type="domain" description="N-acetyltransferase" evidence="1">
    <location>
        <begin position="8"/>
        <end position="150"/>
    </location>
</feature>
<dbReference type="PANTHER" id="PTHR47237">
    <property type="entry name" value="SLL0310 PROTEIN"/>
    <property type="match status" value="1"/>
</dbReference>
<evidence type="ECO:0000259" key="1">
    <source>
        <dbReference type="PROSITE" id="PS51186"/>
    </source>
</evidence>
<dbReference type="AlphaFoldDB" id="A0A6A5Q7G8"/>
<keyword evidence="3" id="KW-1185">Reference proteome</keyword>
<gene>
    <name evidence="2" type="ORF">BDU57DRAFT_560505</name>
</gene>
<dbReference type="SUPFAM" id="SSF55729">
    <property type="entry name" value="Acyl-CoA N-acyltransferases (Nat)"/>
    <property type="match status" value="1"/>
</dbReference>
<evidence type="ECO:0000313" key="3">
    <source>
        <dbReference type="Proteomes" id="UP000800096"/>
    </source>
</evidence>
<dbReference type="Gene3D" id="3.40.630.30">
    <property type="match status" value="1"/>
</dbReference>
<dbReference type="Proteomes" id="UP000800096">
    <property type="component" value="Unassembled WGS sequence"/>
</dbReference>
<reference evidence="2" key="1">
    <citation type="journal article" date="2020" name="Stud. Mycol.">
        <title>101 Dothideomycetes genomes: a test case for predicting lifestyles and emergence of pathogens.</title>
        <authorList>
            <person name="Haridas S."/>
            <person name="Albert R."/>
            <person name="Binder M."/>
            <person name="Bloem J."/>
            <person name="Labutti K."/>
            <person name="Salamov A."/>
            <person name="Andreopoulos B."/>
            <person name="Baker S."/>
            <person name="Barry K."/>
            <person name="Bills G."/>
            <person name="Bluhm B."/>
            <person name="Cannon C."/>
            <person name="Castanera R."/>
            <person name="Culley D."/>
            <person name="Daum C."/>
            <person name="Ezra D."/>
            <person name="Gonzalez J."/>
            <person name="Henrissat B."/>
            <person name="Kuo A."/>
            <person name="Liang C."/>
            <person name="Lipzen A."/>
            <person name="Lutzoni F."/>
            <person name="Magnuson J."/>
            <person name="Mondo S."/>
            <person name="Nolan M."/>
            <person name="Ohm R."/>
            <person name="Pangilinan J."/>
            <person name="Park H.-J."/>
            <person name="Ramirez L."/>
            <person name="Alfaro M."/>
            <person name="Sun H."/>
            <person name="Tritt A."/>
            <person name="Yoshinaga Y."/>
            <person name="Zwiers L.-H."/>
            <person name="Turgeon B."/>
            <person name="Goodwin S."/>
            <person name="Spatafora J."/>
            <person name="Crous P."/>
            <person name="Grigoriev I."/>
        </authorList>
    </citation>
    <scope>NUCLEOTIDE SEQUENCE</scope>
    <source>
        <strain evidence="2">HMLAC05119</strain>
    </source>
</reference>
<name>A0A6A5Q7G8_AMPQU</name>
<dbReference type="Pfam" id="PF13673">
    <property type="entry name" value="Acetyltransf_10"/>
    <property type="match status" value="1"/>
</dbReference>
<evidence type="ECO:0000313" key="2">
    <source>
        <dbReference type="EMBL" id="KAF1911409.1"/>
    </source>
</evidence>
<dbReference type="CDD" id="cd04301">
    <property type="entry name" value="NAT_SF"/>
    <property type="match status" value="1"/>
</dbReference>
<sequence length="313" mass="35426">MAYVAPKYIVRSATNLKEAADLWWPLMQELGWNRGQADAATHFKAAENGKNWLLICSQPLNTPRGMVMPLTYPNKTGWVAFFIMTDGYRGEGLGRQLWKEMELRFKDAETDIIGLDAVQEQVETYKRRGFVSCATIPIMMREPLADKPLEVTWGYEDSPELQDLRDVDPMYLAQFDLDHTGLDRSAYWVQDGLPSRRHTSGFAIIENGQLTGLIYARRCPDGVRVGPLYAANYLHAKQLLSKLMNDYARMNGTFVAEVFGSNELGVQVFEELGWKYANITYHRMWLHGKVPVQQQGGGLGAKRMYAILDAACG</sequence>
<dbReference type="InterPro" id="IPR016181">
    <property type="entry name" value="Acyl_CoA_acyltransferase"/>
</dbReference>
<organism evidence="2 3">
    <name type="scientific">Ampelomyces quisqualis</name>
    <name type="common">Powdery mildew agent</name>
    <dbReference type="NCBI Taxonomy" id="50730"/>
    <lineage>
        <taxon>Eukaryota</taxon>
        <taxon>Fungi</taxon>
        <taxon>Dikarya</taxon>
        <taxon>Ascomycota</taxon>
        <taxon>Pezizomycotina</taxon>
        <taxon>Dothideomycetes</taxon>
        <taxon>Pleosporomycetidae</taxon>
        <taxon>Pleosporales</taxon>
        <taxon>Pleosporineae</taxon>
        <taxon>Phaeosphaeriaceae</taxon>
        <taxon>Ampelomyces</taxon>
    </lineage>
</organism>
<dbReference type="PANTHER" id="PTHR47237:SF1">
    <property type="entry name" value="SLL0310 PROTEIN"/>
    <property type="match status" value="1"/>
</dbReference>
<dbReference type="InterPro" id="IPR052729">
    <property type="entry name" value="Acyl/Acetyltrans_Enzymes"/>
</dbReference>
<dbReference type="Gene3D" id="3.40.630.90">
    <property type="match status" value="1"/>
</dbReference>
<protein>
    <submittedName>
        <fullName evidence="2">Acyl-CoA N-acyltransferase</fullName>
    </submittedName>
</protein>
<dbReference type="OrthoDB" id="5771378at2759"/>
<dbReference type="InterPro" id="IPR041496">
    <property type="entry name" value="YitH/HolE_GNAT"/>
</dbReference>
<dbReference type="InterPro" id="IPR000182">
    <property type="entry name" value="GNAT_dom"/>
</dbReference>
<dbReference type="EMBL" id="ML979144">
    <property type="protein sequence ID" value="KAF1911409.1"/>
    <property type="molecule type" value="Genomic_DNA"/>
</dbReference>
<dbReference type="GO" id="GO:0016747">
    <property type="term" value="F:acyltransferase activity, transferring groups other than amino-acyl groups"/>
    <property type="evidence" value="ECO:0007669"/>
    <property type="project" value="InterPro"/>
</dbReference>
<proteinExistence type="predicted"/>
<dbReference type="PROSITE" id="PS51186">
    <property type="entry name" value="GNAT"/>
    <property type="match status" value="1"/>
</dbReference>
<keyword evidence="2" id="KW-0012">Acyltransferase</keyword>